<dbReference type="GO" id="GO:0005615">
    <property type="term" value="C:extracellular space"/>
    <property type="evidence" value="ECO:0007669"/>
    <property type="project" value="TreeGrafter"/>
</dbReference>
<dbReference type="AlphaFoldDB" id="A0A8S9X0R3"/>
<evidence type="ECO:0000256" key="5">
    <source>
        <dbReference type="SAM" id="SignalP"/>
    </source>
</evidence>
<dbReference type="GO" id="GO:0016042">
    <property type="term" value="P:lipid catabolic process"/>
    <property type="evidence" value="ECO:0007669"/>
    <property type="project" value="TreeGrafter"/>
</dbReference>
<evidence type="ECO:0000256" key="1">
    <source>
        <dbReference type="ARBA" id="ARBA00004613"/>
    </source>
</evidence>
<dbReference type="GO" id="GO:0016298">
    <property type="term" value="F:lipase activity"/>
    <property type="evidence" value="ECO:0007669"/>
    <property type="project" value="InterPro"/>
</dbReference>
<evidence type="ECO:0000259" key="6">
    <source>
        <dbReference type="Pfam" id="PF00151"/>
    </source>
</evidence>
<keyword evidence="8" id="KW-1185">Reference proteome</keyword>
<comment type="caution">
    <text evidence="7">The sequence shown here is derived from an EMBL/GenBank/DDBJ whole genome shotgun (WGS) entry which is preliminary data.</text>
</comment>
<feature type="chain" id="PRO_5035909505" description="Lipase domain-containing protein" evidence="5">
    <location>
        <begin position="18"/>
        <end position="668"/>
    </location>
</feature>
<evidence type="ECO:0000256" key="2">
    <source>
        <dbReference type="ARBA" id="ARBA00010701"/>
    </source>
</evidence>
<reference evidence="7" key="1">
    <citation type="journal article" date="2021" name="Mol. Ecol. Resour.">
        <title>Apolygus lucorum genome provides insights into omnivorousness and mesophyll feeding.</title>
        <authorList>
            <person name="Liu Y."/>
            <person name="Liu H."/>
            <person name="Wang H."/>
            <person name="Huang T."/>
            <person name="Liu B."/>
            <person name="Yang B."/>
            <person name="Yin L."/>
            <person name="Li B."/>
            <person name="Zhang Y."/>
            <person name="Zhang S."/>
            <person name="Jiang F."/>
            <person name="Zhang X."/>
            <person name="Ren Y."/>
            <person name="Wang B."/>
            <person name="Wang S."/>
            <person name="Lu Y."/>
            <person name="Wu K."/>
            <person name="Fan W."/>
            <person name="Wang G."/>
        </authorList>
    </citation>
    <scope>NUCLEOTIDE SEQUENCE</scope>
    <source>
        <strain evidence="7">12Hb</strain>
    </source>
</reference>
<dbReference type="PRINTS" id="PR00821">
    <property type="entry name" value="TAGLIPASE"/>
</dbReference>
<evidence type="ECO:0000313" key="7">
    <source>
        <dbReference type="EMBL" id="KAF6202054.1"/>
    </source>
</evidence>
<dbReference type="SUPFAM" id="SSF53474">
    <property type="entry name" value="alpha/beta-Hydrolases"/>
    <property type="match status" value="2"/>
</dbReference>
<evidence type="ECO:0000256" key="3">
    <source>
        <dbReference type="ARBA" id="ARBA00022525"/>
    </source>
</evidence>
<name>A0A8S9X0R3_APOLU</name>
<dbReference type="InterPro" id="IPR013818">
    <property type="entry name" value="Lipase"/>
</dbReference>
<dbReference type="Proteomes" id="UP000466442">
    <property type="component" value="Linkage Group LG12"/>
</dbReference>
<gene>
    <name evidence="7" type="ORF">GE061_004451</name>
</gene>
<dbReference type="Gene3D" id="3.40.50.1820">
    <property type="entry name" value="alpha/beta hydrolase"/>
    <property type="match status" value="2"/>
</dbReference>
<dbReference type="PANTHER" id="PTHR11610:SF178">
    <property type="entry name" value="LIPASE MEMBER H-A-LIKE PROTEIN"/>
    <property type="match status" value="1"/>
</dbReference>
<organism evidence="7 8">
    <name type="scientific">Apolygus lucorum</name>
    <name type="common">Small green plant bug</name>
    <name type="synonym">Lygocoris lucorum</name>
    <dbReference type="NCBI Taxonomy" id="248454"/>
    <lineage>
        <taxon>Eukaryota</taxon>
        <taxon>Metazoa</taxon>
        <taxon>Ecdysozoa</taxon>
        <taxon>Arthropoda</taxon>
        <taxon>Hexapoda</taxon>
        <taxon>Insecta</taxon>
        <taxon>Pterygota</taxon>
        <taxon>Neoptera</taxon>
        <taxon>Paraneoptera</taxon>
        <taxon>Hemiptera</taxon>
        <taxon>Heteroptera</taxon>
        <taxon>Panheteroptera</taxon>
        <taxon>Cimicomorpha</taxon>
        <taxon>Miridae</taxon>
        <taxon>Mirini</taxon>
        <taxon>Apolygus</taxon>
    </lineage>
</organism>
<protein>
    <recommendedName>
        <fullName evidence="6">Lipase domain-containing protein</fullName>
    </recommendedName>
</protein>
<keyword evidence="5" id="KW-0732">Signal</keyword>
<comment type="similarity">
    <text evidence="2 4">Belongs to the AB hydrolase superfamily. Lipase family.</text>
</comment>
<dbReference type="OrthoDB" id="199913at2759"/>
<dbReference type="PANTHER" id="PTHR11610">
    <property type="entry name" value="LIPASE"/>
    <property type="match status" value="1"/>
</dbReference>
<dbReference type="InterPro" id="IPR000734">
    <property type="entry name" value="TAG_lipase"/>
</dbReference>
<dbReference type="InterPro" id="IPR029058">
    <property type="entry name" value="AB_hydrolase_fold"/>
</dbReference>
<proteinExistence type="inferred from homology"/>
<feature type="domain" description="Lipase" evidence="6">
    <location>
        <begin position="57"/>
        <end position="303"/>
    </location>
</feature>
<feature type="domain" description="Lipase" evidence="6">
    <location>
        <begin position="385"/>
        <end position="630"/>
    </location>
</feature>
<accession>A0A8S9X0R3</accession>
<keyword evidence="3" id="KW-0964">Secreted</keyword>
<evidence type="ECO:0000256" key="4">
    <source>
        <dbReference type="RuleBase" id="RU004262"/>
    </source>
</evidence>
<comment type="subcellular location">
    <subcellularLocation>
        <location evidence="1">Secreted</location>
    </subcellularLocation>
</comment>
<dbReference type="Pfam" id="PF00151">
    <property type="entry name" value="Lipase"/>
    <property type="match status" value="2"/>
</dbReference>
<sequence>MGKILLWILAAIADIKSIFKGSQDKVHPIESMLNFIDIGLNIGEMETLDDTDCFKYVQFFAATKSTGYEYLEVYIDDVASLKAAGLTGKNKLLVAVHGFLSSHSSPGIRKLKTGAEKLGIDFLGVGWGRIAETLLYEEAAKRVLGVGSCLANFINFLVTEGNIPKNSIHLVGHSLGAHVCGFAGKIFKKKYRLAINRISGLDPAGPLFNKNKPNARLNRKDAHFVDCIFTSRGQYGHKKPICTVNFDPNEGEQCLQPSCKRRFVGRIITAIIGCSHGISVDYFVESMNRTHVFEAERCTDLDDNPVDCQGALMGYPPHKNFSRGIAYLNTNAKYPYTGIAAIANIFKGLFERDKILIESMLEFINNGLDIEEMETLDDTECSHYVKFYVATKLTGYEYVEVDIHEDYLLTAIGLTGNNKVLVAVHGFLNSHSSSGIRKLKAGAEELGIDFIGVGWGKLAKTLLYDEAARKVLGVGGCLADFINFLVTEGNIPKNSIHLVGHSLGAHVCGFAGKIFKKKYRMKINRISGLDPAGPLFNENKPNARLDRGDAHSIDCIFTSRGQYGHKKPICTVNFNPNKGQRLLQPSCKRRFVGRIITAIIGCAHGISVDYFVESMKESHDFKAEYCTDLDGHPVDCQGALMGYPPHTNFSRGIAYLTTNSKYPYGKKP</sequence>
<dbReference type="EMBL" id="WIXP02000012">
    <property type="protein sequence ID" value="KAF6202054.1"/>
    <property type="molecule type" value="Genomic_DNA"/>
</dbReference>
<feature type="signal peptide" evidence="5">
    <location>
        <begin position="1"/>
        <end position="17"/>
    </location>
</feature>
<evidence type="ECO:0000313" key="8">
    <source>
        <dbReference type="Proteomes" id="UP000466442"/>
    </source>
</evidence>